<dbReference type="OrthoDB" id="1470350at2759"/>
<dbReference type="GO" id="GO:0016020">
    <property type="term" value="C:membrane"/>
    <property type="evidence" value="ECO:0007669"/>
    <property type="project" value="UniProtKB-SubCell"/>
</dbReference>
<keyword evidence="11" id="KW-0503">Monooxygenase</keyword>
<dbReference type="GO" id="GO:0005506">
    <property type="term" value="F:iron ion binding"/>
    <property type="evidence" value="ECO:0007669"/>
    <property type="project" value="InterPro"/>
</dbReference>
<keyword evidence="6" id="KW-0812">Transmembrane</keyword>
<keyword evidence="5" id="KW-0349">Heme</keyword>
<accession>A0A4Q2DXR1</accession>
<dbReference type="InterPro" id="IPR050121">
    <property type="entry name" value="Cytochrome_P450_monoxygenase"/>
</dbReference>
<name>A0A4Q2DXR1_9AGAR</name>
<evidence type="ECO:0008006" key="15">
    <source>
        <dbReference type="Google" id="ProtNLM"/>
    </source>
</evidence>
<dbReference type="PANTHER" id="PTHR24305:SF166">
    <property type="entry name" value="CYTOCHROME P450 12A4, MITOCHONDRIAL-RELATED"/>
    <property type="match status" value="1"/>
</dbReference>
<dbReference type="SUPFAM" id="SSF48264">
    <property type="entry name" value="Cytochrome P450"/>
    <property type="match status" value="1"/>
</dbReference>
<dbReference type="Proteomes" id="UP000290288">
    <property type="component" value="Unassembled WGS sequence"/>
</dbReference>
<dbReference type="STRING" id="2316362.A0A4Q2DXR1"/>
<dbReference type="PANTHER" id="PTHR24305">
    <property type="entry name" value="CYTOCHROME P450"/>
    <property type="match status" value="1"/>
</dbReference>
<dbReference type="GO" id="GO:0004497">
    <property type="term" value="F:monooxygenase activity"/>
    <property type="evidence" value="ECO:0007669"/>
    <property type="project" value="UniProtKB-KW"/>
</dbReference>
<evidence type="ECO:0000256" key="12">
    <source>
        <dbReference type="ARBA" id="ARBA00023136"/>
    </source>
</evidence>
<comment type="similarity">
    <text evidence="4">Belongs to the cytochrome P450 family.</text>
</comment>
<evidence type="ECO:0000256" key="10">
    <source>
        <dbReference type="ARBA" id="ARBA00023004"/>
    </source>
</evidence>
<evidence type="ECO:0000256" key="6">
    <source>
        <dbReference type="ARBA" id="ARBA00022692"/>
    </source>
</evidence>
<evidence type="ECO:0000256" key="4">
    <source>
        <dbReference type="ARBA" id="ARBA00010617"/>
    </source>
</evidence>
<reference evidence="13 14" key="1">
    <citation type="submission" date="2019-01" db="EMBL/GenBank/DDBJ databases">
        <title>Draft genome sequence of Psathyrella aberdarensis IHI B618.</title>
        <authorList>
            <person name="Buettner E."/>
            <person name="Kellner H."/>
        </authorList>
    </citation>
    <scope>NUCLEOTIDE SEQUENCE [LARGE SCALE GENOMIC DNA]</scope>
    <source>
        <strain evidence="13 14">IHI B618</strain>
    </source>
</reference>
<dbReference type="InterPro" id="IPR001128">
    <property type="entry name" value="Cyt_P450"/>
</dbReference>
<dbReference type="AlphaFoldDB" id="A0A4Q2DXR1"/>
<evidence type="ECO:0000313" key="13">
    <source>
        <dbReference type="EMBL" id="RXW25297.1"/>
    </source>
</evidence>
<comment type="subcellular location">
    <subcellularLocation>
        <location evidence="2">Membrane</location>
    </subcellularLocation>
</comment>
<proteinExistence type="inferred from homology"/>
<keyword evidence="8" id="KW-1133">Transmembrane helix</keyword>
<keyword evidence="12" id="KW-0472">Membrane</keyword>
<dbReference type="InterPro" id="IPR036396">
    <property type="entry name" value="Cyt_P450_sf"/>
</dbReference>
<comment type="pathway">
    <text evidence="3">Secondary metabolite biosynthesis; terpenoid biosynthesis.</text>
</comment>
<comment type="cofactor">
    <cofactor evidence="1">
        <name>heme</name>
        <dbReference type="ChEBI" id="CHEBI:30413"/>
    </cofactor>
</comment>
<evidence type="ECO:0000256" key="7">
    <source>
        <dbReference type="ARBA" id="ARBA00022723"/>
    </source>
</evidence>
<evidence type="ECO:0000256" key="1">
    <source>
        <dbReference type="ARBA" id="ARBA00001971"/>
    </source>
</evidence>
<evidence type="ECO:0000256" key="9">
    <source>
        <dbReference type="ARBA" id="ARBA00023002"/>
    </source>
</evidence>
<evidence type="ECO:0000256" key="11">
    <source>
        <dbReference type="ARBA" id="ARBA00023033"/>
    </source>
</evidence>
<dbReference type="GO" id="GO:0016705">
    <property type="term" value="F:oxidoreductase activity, acting on paired donors, with incorporation or reduction of molecular oxygen"/>
    <property type="evidence" value="ECO:0007669"/>
    <property type="project" value="InterPro"/>
</dbReference>
<comment type="caution">
    <text evidence="13">The sequence shown here is derived from an EMBL/GenBank/DDBJ whole genome shotgun (WGS) entry which is preliminary data.</text>
</comment>
<keyword evidence="10" id="KW-0408">Iron</keyword>
<evidence type="ECO:0000256" key="2">
    <source>
        <dbReference type="ARBA" id="ARBA00004370"/>
    </source>
</evidence>
<sequence>MFDISKIDWSILDLSTLDLTSVPETQWKALLALAVAAIAWRGLRRASAKTSNTLANIYGPGGASFLQGHFSLLFHNDAWSYHRSLAQQYGRAFRVKGTFGQDVLYTYDPKAMHHILLKDQHMYEEPEVFYSNATVMFGPGVLSVVGDRHRKQRKMLNPVFSVAHLRHMVPTFFGVTKQLGDTFMKKVSKGPQEIEMVTWMTRAALEIVAQSGLGTSFSPVTEEHPEHSFIAAVKELGPLMTLLLLPRLLVVPPVFRYNLGGAWLQRLVVNLVPWKAVHQMRDVIDTMHQTSLDIFEKKRNALAQDDSDAEQRQDIMSILMRENKKASLEERLSDAEVLGQMSIHQDVQSKLRAELREAYENFGDEPDHDQLVALPYLDAVCREALRLFPPVSTILREYAWIRYLIKILR</sequence>
<keyword evidence="7" id="KW-0479">Metal-binding</keyword>
<keyword evidence="9" id="KW-0560">Oxidoreductase</keyword>
<dbReference type="Pfam" id="PF00067">
    <property type="entry name" value="p450"/>
    <property type="match status" value="1"/>
</dbReference>
<evidence type="ECO:0000256" key="5">
    <source>
        <dbReference type="ARBA" id="ARBA00022617"/>
    </source>
</evidence>
<dbReference type="Gene3D" id="1.10.630.10">
    <property type="entry name" value="Cytochrome P450"/>
    <property type="match status" value="2"/>
</dbReference>
<evidence type="ECO:0000256" key="3">
    <source>
        <dbReference type="ARBA" id="ARBA00004721"/>
    </source>
</evidence>
<protein>
    <recommendedName>
        <fullName evidence="15">Cytochrome P450</fullName>
    </recommendedName>
</protein>
<keyword evidence="14" id="KW-1185">Reference proteome</keyword>
<organism evidence="13 14">
    <name type="scientific">Candolleomyces aberdarensis</name>
    <dbReference type="NCBI Taxonomy" id="2316362"/>
    <lineage>
        <taxon>Eukaryota</taxon>
        <taxon>Fungi</taxon>
        <taxon>Dikarya</taxon>
        <taxon>Basidiomycota</taxon>
        <taxon>Agaricomycotina</taxon>
        <taxon>Agaricomycetes</taxon>
        <taxon>Agaricomycetidae</taxon>
        <taxon>Agaricales</taxon>
        <taxon>Agaricineae</taxon>
        <taxon>Psathyrellaceae</taxon>
        <taxon>Candolleomyces</taxon>
    </lineage>
</organism>
<dbReference type="EMBL" id="SDEE01000007">
    <property type="protein sequence ID" value="RXW25297.1"/>
    <property type="molecule type" value="Genomic_DNA"/>
</dbReference>
<gene>
    <name evidence="13" type="ORF">EST38_g580</name>
</gene>
<dbReference type="GO" id="GO:0020037">
    <property type="term" value="F:heme binding"/>
    <property type="evidence" value="ECO:0007669"/>
    <property type="project" value="InterPro"/>
</dbReference>
<evidence type="ECO:0000256" key="8">
    <source>
        <dbReference type="ARBA" id="ARBA00022989"/>
    </source>
</evidence>
<evidence type="ECO:0000313" key="14">
    <source>
        <dbReference type="Proteomes" id="UP000290288"/>
    </source>
</evidence>